<keyword evidence="2" id="KW-1185">Reference proteome</keyword>
<proteinExistence type="predicted"/>
<sequence length="139" mass="15812">MQNNPGGPYDDVFKNLARIVEDIVKNMPESQNARIIGYTIITRQTAGGDPEVFRIDTPDDEGEIPYEVVETDDEIFITAELPIDLKNAPFADIETQCVRIVADDRITTIMLEGPIDRVHSYYRVHRGVMDISLKKIKYL</sequence>
<dbReference type="Proteomes" id="UP000010824">
    <property type="component" value="Chromosome"/>
</dbReference>
<dbReference type="eggNOG" id="arCOG01833">
    <property type="taxonomic scope" value="Archaea"/>
</dbReference>
<dbReference type="RefSeq" id="WP_015285193.1">
    <property type="nucleotide sequence ID" value="NC_019943.1"/>
</dbReference>
<dbReference type="InterPro" id="IPR008978">
    <property type="entry name" value="HSP20-like_chaperone"/>
</dbReference>
<gene>
    <name evidence="1" type="ordered locus">Metfor_1186</name>
</gene>
<dbReference type="GeneID" id="14310499"/>
<reference evidence="2" key="1">
    <citation type="submission" date="2011-12" db="EMBL/GenBank/DDBJ databases">
        <title>Complete sequence of Methanoregula formicicum SMSP.</title>
        <authorList>
            <person name="Lucas S."/>
            <person name="Han J."/>
            <person name="Lapidus A."/>
            <person name="Cheng J.-F."/>
            <person name="Goodwin L."/>
            <person name="Pitluck S."/>
            <person name="Peters L."/>
            <person name="Ovchinnikova G."/>
            <person name="Teshima H."/>
            <person name="Detter J.C."/>
            <person name="Han C."/>
            <person name="Tapia R."/>
            <person name="Land M."/>
            <person name="Hauser L."/>
            <person name="Kyrpides N."/>
            <person name="Ivanova N."/>
            <person name="Pagani I."/>
            <person name="Imachi H."/>
            <person name="Tamaki H."/>
            <person name="Sekiguchi Y."/>
            <person name="Kamagata Y."/>
            <person name="Cadillo-Quiroz H."/>
            <person name="Zinder S."/>
            <person name="Liu W.-T."/>
            <person name="Woyke T."/>
        </authorList>
    </citation>
    <scope>NUCLEOTIDE SEQUENCE [LARGE SCALE GENOMIC DNA]</scope>
    <source>
        <strain evidence="2">DSM 22288 / NBRC 105244 / SMSP</strain>
    </source>
</reference>
<dbReference type="STRING" id="593750.Metfor_1186"/>
<name>L0HE07_METFS</name>
<dbReference type="OrthoDB" id="110161at2157"/>
<dbReference type="SUPFAM" id="SSF49764">
    <property type="entry name" value="HSP20-like chaperones"/>
    <property type="match status" value="1"/>
</dbReference>
<dbReference type="AlphaFoldDB" id="L0HE07"/>
<reference evidence="1 2" key="2">
    <citation type="journal article" date="2014" name="Genome Announc.">
        <title>Complete Genome Sequence of Methanoregula formicica SMSPT, a Mesophilic Hydrogenotrophic Methanogen Isolated from a Methanogenic Upflow Anaerobic Sludge Blanket Reactor.</title>
        <authorList>
            <person name="Yamamoto K."/>
            <person name="Tamaki H."/>
            <person name="Cadillo-Quiroz H."/>
            <person name="Imachi H."/>
            <person name="Kyrpides N."/>
            <person name="Woyke T."/>
            <person name="Goodwin L."/>
            <person name="Zinder S.H."/>
            <person name="Kamagata Y."/>
            <person name="Liu W.T."/>
        </authorList>
    </citation>
    <scope>NUCLEOTIDE SEQUENCE [LARGE SCALE GENOMIC DNA]</scope>
    <source>
        <strain evidence="2">DSM 22288 / NBRC 105244 / SMSP</strain>
    </source>
</reference>
<evidence type="ECO:0000313" key="2">
    <source>
        <dbReference type="Proteomes" id="UP000010824"/>
    </source>
</evidence>
<dbReference type="HOGENOM" id="CLU_152998_0_0_2"/>
<organism evidence="1 2">
    <name type="scientific">Methanoregula formicica (strain DSM 22288 / NBRC 105244 / SMSP)</name>
    <dbReference type="NCBI Taxonomy" id="593750"/>
    <lineage>
        <taxon>Archaea</taxon>
        <taxon>Methanobacteriati</taxon>
        <taxon>Methanobacteriota</taxon>
        <taxon>Stenosarchaea group</taxon>
        <taxon>Methanomicrobia</taxon>
        <taxon>Methanomicrobiales</taxon>
        <taxon>Methanoregulaceae</taxon>
        <taxon>Methanoregula</taxon>
    </lineage>
</organism>
<protein>
    <submittedName>
        <fullName evidence="1">Uncharacterized protein</fullName>
    </submittedName>
</protein>
<dbReference type="KEGG" id="mfo:Metfor_1186"/>
<dbReference type="EMBL" id="CP003167">
    <property type="protein sequence ID" value="AGB02230.1"/>
    <property type="molecule type" value="Genomic_DNA"/>
</dbReference>
<accession>L0HE07</accession>
<evidence type="ECO:0000313" key="1">
    <source>
        <dbReference type="EMBL" id="AGB02230.1"/>
    </source>
</evidence>
<dbReference type="InParanoid" id="L0HE07"/>